<gene>
    <name evidence="1" type="ORF">DEM34_15870</name>
</gene>
<dbReference type="GO" id="GO:0047617">
    <property type="term" value="F:fatty acyl-CoA hydrolase activity"/>
    <property type="evidence" value="ECO:0007669"/>
    <property type="project" value="TreeGrafter"/>
</dbReference>
<dbReference type="Gene3D" id="3.10.129.10">
    <property type="entry name" value="Hotdog Thioesterase"/>
    <property type="match status" value="1"/>
</dbReference>
<reference evidence="1 2" key="1">
    <citation type="submission" date="2018-05" db="EMBL/GenBank/DDBJ databases">
        <title>Spiribacter halobius sp. nov., a moderately halophilic bacterium isolated from marine solar saltern.</title>
        <authorList>
            <person name="Zheng W.-S."/>
            <person name="Lu D.-C."/>
            <person name="Du Z.-J."/>
        </authorList>
    </citation>
    <scope>NUCLEOTIDE SEQUENCE [LARGE SCALE GENOMIC DNA]</scope>
    <source>
        <strain evidence="1 2">E85</strain>
    </source>
</reference>
<accession>A0A2U2MXK1</accession>
<evidence type="ECO:0000313" key="2">
    <source>
        <dbReference type="Proteomes" id="UP000245474"/>
    </source>
</evidence>
<organism evidence="1 2">
    <name type="scientific">Sediminicurvatus halobius</name>
    <dbReference type="NCBI Taxonomy" id="2182432"/>
    <lineage>
        <taxon>Bacteria</taxon>
        <taxon>Pseudomonadati</taxon>
        <taxon>Pseudomonadota</taxon>
        <taxon>Gammaproteobacteria</taxon>
        <taxon>Chromatiales</taxon>
        <taxon>Ectothiorhodospiraceae</taxon>
        <taxon>Sediminicurvatus</taxon>
    </lineage>
</organism>
<dbReference type="PANTHER" id="PTHR31793">
    <property type="entry name" value="4-HYDROXYBENZOYL-COA THIOESTERASE FAMILY MEMBER"/>
    <property type="match status" value="1"/>
</dbReference>
<dbReference type="InterPro" id="IPR029069">
    <property type="entry name" value="HotDog_dom_sf"/>
</dbReference>
<comment type="caution">
    <text evidence="1">The sequence shown here is derived from an EMBL/GenBank/DDBJ whole genome shotgun (WGS) entry which is preliminary data.</text>
</comment>
<dbReference type="AlphaFoldDB" id="A0A2U2MXK1"/>
<dbReference type="Pfam" id="PF13279">
    <property type="entry name" value="4HBT_2"/>
    <property type="match status" value="1"/>
</dbReference>
<dbReference type="Proteomes" id="UP000245474">
    <property type="component" value="Unassembled WGS sequence"/>
</dbReference>
<dbReference type="InterPro" id="IPR050563">
    <property type="entry name" value="4-hydroxybenzoyl-CoA_TE"/>
</dbReference>
<dbReference type="CDD" id="cd00586">
    <property type="entry name" value="4HBT"/>
    <property type="match status" value="1"/>
</dbReference>
<proteinExistence type="predicted"/>
<evidence type="ECO:0000313" key="1">
    <source>
        <dbReference type="EMBL" id="PWG61586.1"/>
    </source>
</evidence>
<keyword evidence="2" id="KW-1185">Reference proteome</keyword>
<protein>
    <submittedName>
        <fullName evidence="1">Thioesterase</fullName>
    </submittedName>
</protein>
<name>A0A2U2MXK1_9GAMM</name>
<dbReference type="PANTHER" id="PTHR31793:SF24">
    <property type="entry name" value="LONG-CHAIN ACYL-COA THIOESTERASE FADM"/>
    <property type="match status" value="1"/>
</dbReference>
<dbReference type="OrthoDB" id="9799036at2"/>
<sequence length="122" mass="12890">MDALGHVNNATYFTYFEQARVAWLERLAGSGGHLSPDAGSGPVVVTASCEFRLPITYPATLTVAVLAAPPGRSSIDTCYRLVDAGDQRLYALGAARMVWVDRRSGRSTPLPAGLREALPGAG</sequence>
<dbReference type="EMBL" id="QFFI01000031">
    <property type="protein sequence ID" value="PWG61586.1"/>
    <property type="molecule type" value="Genomic_DNA"/>
</dbReference>
<dbReference type="SUPFAM" id="SSF54637">
    <property type="entry name" value="Thioesterase/thiol ester dehydrase-isomerase"/>
    <property type="match status" value="1"/>
</dbReference>